<keyword evidence="2" id="KW-1185">Reference proteome</keyword>
<evidence type="ECO:0000313" key="1">
    <source>
        <dbReference type="EMBL" id="UVK63529.1"/>
    </source>
</evidence>
<dbReference type="Proteomes" id="UP001059694">
    <property type="component" value="Segment"/>
</dbReference>
<dbReference type="EMBL" id="ON970616">
    <property type="protein sequence ID" value="UVK63529.1"/>
    <property type="molecule type" value="Genomic_DNA"/>
</dbReference>
<protein>
    <submittedName>
        <fullName evidence="1">Head-to-tail adaptor</fullName>
    </submittedName>
</protein>
<sequence length="143" mass="15053">MPTPLPPPVSSLERRLGLPEGALDGEDLARAEEALDDATTLALAEVSTSKATAWATDAPKVVALVVLKAARREFENPRGMESESLGEHTVGLTDTSGVYLTAREIAQIRRAATGRSGGFVGTVRTPSAYFDPLNPLGGRPNGR</sequence>
<gene>
    <name evidence="1" type="primary">9</name>
    <name evidence="1" type="ORF">SEA_JANEEMI_9</name>
</gene>
<reference evidence="1" key="1">
    <citation type="submission" date="2022-07" db="EMBL/GenBank/DDBJ databases">
        <authorList>
            <person name="Patel Y.B."/>
            <person name="Mathew B.V."/>
            <person name="Medina A."/>
            <person name="Patel V.P."/>
            <person name="Paul R."/>
            <person name="Saji H."/>
            <person name="Syeda A."/>
            <person name="Thomson J."/>
            <person name="Gibb B.P."/>
            <person name="Furlong K.P."/>
            <person name="Rudner A.D."/>
            <person name="Beyer A.R."/>
            <person name="Chong R.A."/>
            <person name="Edgington N.P."/>
            <person name="Freise A.C."/>
            <person name="Garcia Costas A.M."/>
            <person name="Klyczek K.K."/>
            <person name="Swerdlow S.J."/>
            <person name="Garlena R.A."/>
            <person name="Russell D.A."/>
            <person name="Jacobs-Sera D."/>
            <person name="Hatfull G.F."/>
        </authorList>
    </citation>
    <scope>NUCLEOTIDE SEQUENCE</scope>
</reference>
<name>A0A9E7QJQ3_9CAUD</name>
<proteinExistence type="predicted"/>
<accession>A0A9E7QJQ3</accession>
<evidence type="ECO:0000313" key="2">
    <source>
        <dbReference type="Proteomes" id="UP001059694"/>
    </source>
</evidence>
<organism evidence="1 2">
    <name type="scientific">Arthrobacter phage Janeemi</name>
    <dbReference type="NCBI Taxonomy" id="2927240"/>
    <lineage>
        <taxon>Viruses</taxon>
        <taxon>Duplodnaviria</taxon>
        <taxon>Heunggongvirae</taxon>
        <taxon>Uroviricota</taxon>
        <taxon>Caudoviricetes</taxon>
        <taxon>Casidaviridae</taxon>
        <taxon>Yangvirus</taxon>
        <taxon>Yangvirus janeemi</taxon>
    </lineage>
</organism>